<reference evidence="5 6" key="1">
    <citation type="submission" date="2018-08" db="EMBL/GenBank/DDBJ databases">
        <title>Genome analysis of the thermophilic bacterium of the candidate phylum Aminicenantes from deep subsurface aquifer revealed its physiology and ecological role.</title>
        <authorList>
            <person name="Kadnikov V.V."/>
            <person name="Mardanov A.V."/>
            <person name="Beletsky A.V."/>
            <person name="Karnachuk O.V."/>
            <person name="Ravin N.V."/>
        </authorList>
    </citation>
    <scope>NUCLEOTIDE SEQUENCE [LARGE SCALE GENOMIC DNA]</scope>
    <source>
        <strain evidence="5">BY38</strain>
    </source>
</reference>
<dbReference type="UniPathway" id="UPA00034">
    <property type="reaction ID" value="UER00025"/>
</dbReference>
<dbReference type="PANTHER" id="PTHR31689:SF0">
    <property type="entry name" value="DIAMINOPIMELATE EPIMERASE"/>
    <property type="match status" value="1"/>
</dbReference>
<comment type="caution">
    <text evidence="3">Lacks conserved residue(s) required for the propagation of feature annotation.</text>
</comment>
<evidence type="ECO:0000313" key="6">
    <source>
        <dbReference type="Proteomes" id="UP000257323"/>
    </source>
</evidence>
<feature type="binding site" evidence="3">
    <location>
        <begin position="75"/>
        <end position="76"/>
    </location>
    <ligand>
        <name>substrate</name>
    </ligand>
</feature>
<gene>
    <name evidence="3" type="primary">dapF</name>
    <name evidence="5" type="ORF">OP8BY_0515</name>
</gene>
<feature type="binding site" evidence="3">
    <location>
        <position position="11"/>
    </location>
    <ligand>
        <name>substrate</name>
    </ligand>
</feature>
<dbReference type="SUPFAM" id="SSF54506">
    <property type="entry name" value="Diaminopimelate epimerase-like"/>
    <property type="match status" value="2"/>
</dbReference>
<dbReference type="Proteomes" id="UP000257323">
    <property type="component" value="Unassembled WGS sequence"/>
</dbReference>
<dbReference type="Gene3D" id="3.10.310.10">
    <property type="entry name" value="Diaminopimelate Epimerase, Chain A, domain 1"/>
    <property type="match status" value="2"/>
</dbReference>
<dbReference type="InterPro" id="IPR001653">
    <property type="entry name" value="DAP_epimerase_DapF"/>
</dbReference>
<feature type="binding site" evidence="3">
    <location>
        <begin position="228"/>
        <end position="229"/>
    </location>
    <ligand>
        <name>substrate</name>
    </ligand>
</feature>
<proteinExistence type="inferred from homology"/>
<evidence type="ECO:0000256" key="3">
    <source>
        <dbReference type="HAMAP-Rule" id="MF_00197"/>
    </source>
</evidence>
<feature type="site" description="Could be important to modulate the pK values of the two catalytic cysteine residues" evidence="3">
    <location>
        <position position="218"/>
    </location>
</feature>
<dbReference type="Pfam" id="PF01678">
    <property type="entry name" value="DAP_epimerase"/>
    <property type="match status" value="2"/>
</dbReference>
<feature type="site" description="Could be important to modulate the pK values of the two catalytic cysteine residues" evidence="3">
    <location>
        <position position="167"/>
    </location>
</feature>
<evidence type="ECO:0000256" key="2">
    <source>
        <dbReference type="ARBA" id="ARBA00023235"/>
    </source>
</evidence>
<dbReference type="NCBIfam" id="TIGR00652">
    <property type="entry name" value="DapF"/>
    <property type="match status" value="1"/>
</dbReference>
<dbReference type="EC" id="5.1.1.7" evidence="3 4"/>
<dbReference type="GO" id="GO:0005829">
    <property type="term" value="C:cytosol"/>
    <property type="evidence" value="ECO:0007669"/>
    <property type="project" value="TreeGrafter"/>
</dbReference>
<dbReference type="GO" id="GO:0008837">
    <property type="term" value="F:diaminopimelate epimerase activity"/>
    <property type="evidence" value="ECO:0007669"/>
    <property type="project" value="UniProtKB-UniRule"/>
</dbReference>
<evidence type="ECO:0000256" key="1">
    <source>
        <dbReference type="ARBA" id="ARBA00010219"/>
    </source>
</evidence>
<accession>A0A3E2BKE6</accession>
<name>A0A3E2BKE6_9BACT</name>
<feature type="binding site" evidence="3">
    <location>
        <position position="65"/>
    </location>
    <ligand>
        <name>substrate</name>
    </ligand>
</feature>
<evidence type="ECO:0000256" key="4">
    <source>
        <dbReference type="NCBIfam" id="TIGR00652"/>
    </source>
</evidence>
<comment type="subunit">
    <text evidence="3">Homodimer.</text>
</comment>
<comment type="catalytic activity">
    <reaction evidence="3">
        <text>(2S,6S)-2,6-diaminopimelate = meso-2,6-diaminopimelate</text>
        <dbReference type="Rhea" id="RHEA:15393"/>
        <dbReference type="ChEBI" id="CHEBI:57609"/>
        <dbReference type="ChEBI" id="CHEBI:57791"/>
        <dbReference type="EC" id="5.1.1.7"/>
    </reaction>
</comment>
<keyword evidence="3" id="KW-0028">Amino-acid biosynthesis</keyword>
<comment type="similarity">
    <text evidence="1 3">Belongs to the diaminopimelate epimerase family.</text>
</comment>
<dbReference type="EMBL" id="QUAH01000011">
    <property type="protein sequence ID" value="RFT15220.1"/>
    <property type="molecule type" value="Genomic_DNA"/>
</dbReference>
<keyword evidence="3" id="KW-0963">Cytoplasm</keyword>
<comment type="caution">
    <text evidence="5">The sequence shown here is derived from an EMBL/GenBank/DDBJ whole genome shotgun (WGS) entry which is preliminary data.</text>
</comment>
<feature type="binding site" evidence="3">
    <location>
        <begin position="218"/>
        <end position="219"/>
    </location>
    <ligand>
        <name>substrate</name>
    </ligand>
</feature>
<feature type="binding site" evidence="3">
    <location>
        <position position="200"/>
    </location>
    <ligand>
        <name>substrate</name>
    </ligand>
</feature>
<dbReference type="AlphaFoldDB" id="A0A3E2BKE6"/>
<feature type="binding site" evidence="3">
    <location>
        <position position="165"/>
    </location>
    <ligand>
        <name>substrate</name>
    </ligand>
</feature>
<comment type="function">
    <text evidence="3">Catalyzes the stereoinversion of LL-2,6-diaminopimelate (L,L-DAP) to meso-diaminopimelate (meso-DAP), a precursor of L-lysine and an essential component of the bacterial peptidoglycan.</text>
</comment>
<dbReference type="PANTHER" id="PTHR31689">
    <property type="entry name" value="DIAMINOPIMELATE EPIMERASE, CHLOROPLASTIC"/>
    <property type="match status" value="1"/>
</dbReference>
<evidence type="ECO:0000313" key="5">
    <source>
        <dbReference type="EMBL" id="RFT15220.1"/>
    </source>
</evidence>
<organism evidence="5 6">
    <name type="scientific">Candidatus Saccharicenans subterraneus</name>
    <dbReference type="NCBI Taxonomy" id="2508984"/>
    <lineage>
        <taxon>Bacteria</taxon>
        <taxon>Candidatus Aminicenantota</taxon>
        <taxon>Candidatus Aminicenantia</taxon>
        <taxon>Candidatus Aminicenantales</taxon>
        <taxon>Candidatus Saccharicenantaceae</taxon>
        <taxon>Candidatus Saccharicenans</taxon>
    </lineage>
</organism>
<comment type="subcellular location">
    <subcellularLocation>
        <location evidence="3">Cytoplasm</location>
    </subcellularLocation>
</comment>
<sequence length="282" mass="31952">MQFAKLHALGNDFLVVEDPPRVEEAELPEISRRMCDRHTGVGADGLLLLKQVNGQADRYGFRIFNADGSEAEISGNGLRCAAAYLFHRQRVNGTTVIFETVAGERSCDLVQRDGHSFELRTEMGEPRFSSRDIPFDDGQEHEYIIDYPLSISRRVYHITCVSVGNPHCDIFVERFFPARIEWHQVGQELEHHPFFPHRTNVEFIRVLNRQEIEVLFWERGVGETLSSGSGSCAAAVAAILKGLTERKVRVWTSMGSLVVEWEKDRIFQTGPAQLVFEGNFLG</sequence>
<comment type="pathway">
    <text evidence="3">Amino-acid biosynthesis; L-lysine biosynthesis via DAP pathway; DL-2,6-diaminopimelate from LL-2,6-diaminopimelate: step 1/1.</text>
</comment>
<keyword evidence="3" id="KW-0457">Lysine biosynthesis</keyword>
<protein>
    <recommendedName>
        <fullName evidence="3 4">Diaminopimelate epimerase</fullName>
        <shortName evidence="3">DAP epimerase</shortName>
        <ecNumber evidence="3 4">5.1.1.7</ecNumber>
    </recommendedName>
    <alternativeName>
        <fullName evidence="3">PLP-independent amino acid racemase</fullName>
    </alternativeName>
</protein>
<dbReference type="GO" id="GO:0009089">
    <property type="term" value="P:lysine biosynthetic process via diaminopimelate"/>
    <property type="evidence" value="ECO:0007669"/>
    <property type="project" value="UniProtKB-UniRule"/>
</dbReference>
<keyword evidence="2 3" id="KW-0413">Isomerase</keyword>
<dbReference type="HAMAP" id="MF_00197">
    <property type="entry name" value="DAP_epimerase"/>
    <property type="match status" value="1"/>
</dbReference>